<keyword evidence="6" id="KW-0175">Coiled coil</keyword>
<dbReference type="InterPro" id="IPR003594">
    <property type="entry name" value="HATPase_dom"/>
</dbReference>
<keyword evidence="9" id="KW-0067">ATP-binding</keyword>
<feature type="transmembrane region" description="Helical" evidence="7">
    <location>
        <begin position="188"/>
        <end position="211"/>
    </location>
</feature>
<keyword evidence="4" id="KW-0808">Transferase</keyword>
<keyword evidence="7" id="KW-1133">Transmembrane helix</keyword>
<dbReference type="SMART" id="SM00387">
    <property type="entry name" value="HATPase_c"/>
    <property type="match status" value="1"/>
</dbReference>
<evidence type="ECO:0000256" key="6">
    <source>
        <dbReference type="SAM" id="Coils"/>
    </source>
</evidence>
<keyword evidence="3" id="KW-0597">Phosphoprotein</keyword>
<dbReference type="PROSITE" id="PS50109">
    <property type="entry name" value="HIS_KIN"/>
    <property type="match status" value="1"/>
</dbReference>
<dbReference type="InterPro" id="IPR005467">
    <property type="entry name" value="His_kinase_dom"/>
</dbReference>
<evidence type="ECO:0000313" key="10">
    <source>
        <dbReference type="Proteomes" id="UP001476950"/>
    </source>
</evidence>
<feature type="domain" description="Histidine kinase" evidence="8">
    <location>
        <begin position="323"/>
        <end position="580"/>
    </location>
</feature>
<keyword evidence="5" id="KW-0902">Two-component regulatory system</keyword>
<keyword evidence="4" id="KW-0418">Kinase</keyword>
<organism evidence="9 10">
    <name type="scientific">Stenomitos frigidus AS-A4</name>
    <dbReference type="NCBI Taxonomy" id="2933935"/>
    <lineage>
        <taxon>Bacteria</taxon>
        <taxon>Bacillati</taxon>
        <taxon>Cyanobacteriota</taxon>
        <taxon>Cyanophyceae</taxon>
        <taxon>Leptolyngbyales</taxon>
        <taxon>Leptolyngbyaceae</taxon>
        <taxon>Stenomitos</taxon>
    </lineage>
</organism>
<dbReference type="GO" id="GO:0005524">
    <property type="term" value="F:ATP binding"/>
    <property type="evidence" value="ECO:0007669"/>
    <property type="project" value="UniProtKB-KW"/>
</dbReference>
<dbReference type="Proteomes" id="UP001476950">
    <property type="component" value="Unassembled WGS sequence"/>
</dbReference>
<evidence type="ECO:0000256" key="5">
    <source>
        <dbReference type="ARBA" id="ARBA00023012"/>
    </source>
</evidence>
<evidence type="ECO:0000256" key="2">
    <source>
        <dbReference type="ARBA" id="ARBA00012438"/>
    </source>
</evidence>
<evidence type="ECO:0000313" key="9">
    <source>
        <dbReference type="EMBL" id="MEP1059820.1"/>
    </source>
</evidence>
<dbReference type="Gene3D" id="1.10.287.130">
    <property type="match status" value="1"/>
</dbReference>
<keyword evidence="7" id="KW-0472">Membrane</keyword>
<comment type="catalytic activity">
    <reaction evidence="1">
        <text>ATP + protein L-histidine = ADP + protein N-phospho-L-histidine.</text>
        <dbReference type="EC" id="2.7.13.3"/>
    </reaction>
</comment>
<dbReference type="EMBL" id="JAMPLM010000013">
    <property type="protein sequence ID" value="MEP1059820.1"/>
    <property type="molecule type" value="Genomic_DNA"/>
</dbReference>
<evidence type="ECO:0000259" key="8">
    <source>
        <dbReference type="PROSITE" id="PS50109"/>
    </source>
</evidence>
<dbReference type="CDD" id="cd00082">
    <property type="entry name" value="HisKA"/>
    <property type="match status" value="1"/>
</dbReference>
<feature type="coiled-coil region" evidence="6">
    <location>
        <begin position="266"/>
        <end position="314"/>
    </location>
</feature>
<dbReference type="InterPro" id="IPR003661">
    <property type="entry name" value="HisK_dim/P_dom"/>
</dbReference>
<evidence type="ECO:0000256" key="4">
    <source>
        <dbReference type="ARBA" id="ARBA00022777"/>
    </source>
</evidence>
<sequence length="590" mass="65340">MNQLLQLRKQSLSKQLLLGFGLSLLTVGFATLWVNYRLIQEDLAQQVKQRAQTITQSLEFSTEGLLAIENRHILRQVVQNYATLPAVIEIVIVNPSGKILAHSSQDSEHSSHGVADSFYTIEHPELAPSIEQAALKGTEVSQAMTLHGKPVLVQVLPFNSVLFGTSGQRGLAIAIVDLQEMQADSKRFFYSSTLVLLVGTIGILCLIGVLIHRTVLLPLRVLNDAVRDSKQSGAFTMPRITLASEIRFLAMTFDTVIRELATHNQLKSEIAQREQVEAELRESEAGERQKSQALEQTLQELRQAQTQLVQSEKMSSLGQLVAGVAHEINNPVNFIHGNIHHASQYTQDLLDLLELYQEHDPAPTAAIETTIEDIDLDFLRSDLPKLLVSMKVGADRIREIVQSLRSFSRLDEAEVKDVDVHEGIDSTLMILHSRLKSRSDHPAIQVVKEYGNLPRIECYAGQLNQVFMNILSNAIDAMDDHNQQRSPADCVAEPSTITIRTKQRGDRVVIQIADNGPGMSEQVQKRLFDPFFTTKAVGQGTGMGMSISHQVITERHKGTLQCSSQPGQGATFVIEIPIRQTPTGNTGLLV</sequence>
<dbReference type="SUPFAM" id="SSF55874">
    <property type="entry name" value="ATPase domain of HSP90 chaperone/DNA topoisomerase II/histidine kinase"/>
    <property type="match status" value="1"/>
</dbReference>
<evidence type="ECO:0000256" key="7">
    <source>
        <dbReference type="SAM" id="Phobius"/>
    </source>
</evidence>
<comment type="caution">
    <text evidence="9">The sequence shown here is derived from an EMBL/GenBank/DDBJ whole genome shotgun (WGS) entry which is preliminary data.</text>
</comment>
<dbReference type="PANTHER" id="PTHR43065">
    <property type="entry name" value="SENSOR HISTIDINE KINASE"/>
    <property type="match status" value="1"/>
</dbReference>
<protein>
    <recommendedName>
        <fullName evidence="2">histidine kinase</fullName>
        <ecNumber evidence="2">2.7.13.3</ecNumber>
    </recommendedName>
</protein>
<feature type="transmembrane region" description="Helical" evidence="7">
    <location>
        <begin position="16"/>
        <end position="36"/>
    </location>
</feature>
<dbReference type="SMART" id="SM00388">
    <property type="entry name" value="HisKA"/>
    <property type="match status" value="1"/>
</dbReference>
<name>A0ABV0KN68_9CYAN</name>
<dbReference type="Pfam" id="PF02518">
    <property type="entry name" value="HATPase_c"/>
    <property type="match status" value="1"/>
</dbReference>
<proteinExistence type="predicted"/>
<keyword evidence="7" id="KW-0812">Transmembrane</keyword>
<dbReference type="PRINTS" id="PR00344">
    <property type="entry name" value="BCTRLSENSOR"/>
</dbReference>
<dbReference type="SUPFAM" id="SSF47384">
    <property type="entry name" value="Homodimeric domain of signal transducing histidine kinase"/>
    <property type="match status" value="1"/>
</dbReference>
<dbReference type="Gene3D" id="3.30.565.10">
    <property type="entry name" value="Histidine kinase-like ATPase, C-terminal domain"/>
    <property type="match status" value="1"/>
</dbReference>
<reference evidence="9 10" key="1">
    <citation type="submission" date="2022-04" db="EMBL/GenBank/DDBJ databases">
        <title>Positive selection, recombination, and allopatry shape intraspecific diversity of widespread and dominant cyanobacteria.</title>
        <authorList>
            <person name="Wei J."/>
            <person name="Shu W."/>
            <person name="Hu C."/>
        </authorList>
    </citation>
    <scope>NUCLEOTIDE SEQUENCE [LARGE SCALE GENOMIC DNA]</scope>
    <source>
        <strain evidence="9 10">AS-A4</strain>
    </source>
</reference>
<gene>
    <name evidence="9" type="ORF">NDI38_15375</name>
</gene>
<evidence type="ECO:0000256" key="3">
    <source>
        <dbReference type="ARBA" id="ARBA00022553"/>
    </source>
</evidence>
<dbReference type="EC" id="2.7.13.3" evidence="2"/>
<keyword evidence="9" id="KW-0547">Nucleotide-binding</keyword>
<keyword evidence="10" id="KW-1185">Reference proteome</keyword>
<dbReference type="PANTHER" id="PTHR43065:SF50">
    <property type="entry name" value="HISTIDINE KINASE"/>
    <property type="match status" value="1"/>
</dbReference>
<dbReference type="RefSeq" id="WP_242033543.1">
    <property type="nucleotide sequence ID" value="NZ_JAMPLM010000013.1"/>
</dbReference>
<accession>A0ABV0KN68</accession>
<dbReference type="InterPro" id="IPR036890">
    <property type="entry name" value="HATPase_C_sf"/>
</dbReference>
<evidence type="ECO:0000256" key="1">
    <source>
        <dbReference type="ARBA" id="ARBA00000085"/>
    </source>
</evidence>
<dbReference type="InterPro" id="IPR036097">
    <property type="entry name" value="HisK_dim/P_sf"/>
</dbReference>
<dbReference type="InterPro" id="IPR004358">
    <property type="entry name" value="Sig_transdc_His_kin-like_C"/>
</dbReference>